<sequence length="230" mass="26811">MRGVFVIEKKLHFIWIGDETKCPHNCIQTWRDKNPDYEIKIWGNKELINYGWVLSDWIQEMAKHHPSGIADLMRYEILYREGGITLDADSICLNPLEDWLLQTNEFAAWENEHTHSGTVANGTMGSIRNSPFFAQIIKYFMDKEVLIDDLPFKVTGPVALTKIWKKTTYPLTIYPSHYFYPIHWTGLKYKGNGKVFATQLWGTTKNIYQSLHHSNLQDLLLENQESNEDA</sequence>
<dbReference type="EMBL" id="VTXC01000038">
    <property type="protein sequence ID" value="NOH72358.1"/>
    <property type="molecule type" value="Genomic_DNA"/>
</dbReference>
<evidence type="ECO:0000313" key="3">
    <source>
        <dbReference type="Proteomes" id="UP000565719"/>
    </source>
</evidence>
<dbReference type="Proteomes" id="UP000565719">
    <property type="component" value="Unassembled WGS sequence"/>
</dbReference>
<proteinExistence type="predicted"/>
<dbReference type="PANTHER" id="PTHR32385">
    <property type="entry name" value="MANNOSYL PHOSPHORYLINOSITOL CERAMIDE SYNTHASE"/>
    <property type="match status" value="1"/>
</dbReference>
<dbReference type="Gene3D" id="3.90.550.20">
    <property type="match status" value="1"/>
</dbReference>
<dbReference type="InterPro" id="IPR029044">
    <property type="entry name" value="Nucleotide-diphossugar_trans"/>
</dbReference>
<dbReference type="AlphaFoldDB" id="A0A7Y4A0M6"/>
<evidence type="ECO:0000256" key="1">
    <source>
        <dbReference type="ARBA" id="ARBA00022679"/>
    </source>
</evidence>
<dbReference type="GO" id="GO:0051999">
    <property type="term" value="P:mannosyl-inositol phosphorylceramide biosynthetic process"/>
    <property type="evidence" value="ECO:0007669"/>
    <property type="project" value="TreeGrafter"/>
</dbReference>
<gene>
    <name evidence="2" type="ORF">F0225_13560</name>
</gene>
<name>A0A7Y4A0M6_9VIBR</name>
<dbReference type="GO" id="GO:0000030">
    <property type="term" value="F:mannosyltransferase activity"/>
    <property type="evidence" value="ECO:0007669"/>
    <property type="project" value="TreeGrafter"/>
</dbReference>
<organism evidence="2 3">
    <name type="scientific">Vibrio pectenicida</name>
    <dbReference type="NCBI Taxonomy" id="62763"/>
    <lineage>
        <taxon>Bacteria</taxon>
        <taxon>Pseudomonadati</taxon>
        <taxon>Pseudomonadota</taxon>
        <taxon>Gammaproteobacteria</taxon>
        <taxon>Vibrionales</taxon>
        <taxon>Vibrionaceae</taxon>
        <taxon>Vibrio</taxon>
    </lineage>
</organism>
<dbReference type="InterPro" id="IPR051706">
    <property type="entry name" value="Glycosyltransferase_domain"/>
</dbReference>
<dbReference type="GO" id="GO:0016020">
    <property type="term" value="C:membrane"/>
    <property type="evidence" value="ECO:0007669"/>
    <property type="project" value="GOC"/>
</dbReference>
<dbReference type="PANTHER" id="PTHR32385:SF15">
    <property type="entry name" value="INOSITOL PHOSPHOCERAMIDE MANNOSYLTRANSFERASE 1"/>
    <property type="match status" value="1"/>
</dbReference>
<evidence type="ECO:0000313" key="2">
    <source>
        <dbReference type="EMBL" id="NOH72358.1"/>
    </source>
</evidence>
<evidence type="ECO:0008006" key="4">
    <source>
        <dbReference type="Google" id="ProtNLM"/>
    </source>
</evidence>
<protein>
    <recommendedName>
        <fullName evidence="4">Mannosyltransferase</fullName>
    </recommendedName>
</protein>
<dbReference type="InterPro" id="IPR007577">
    <property type="entry name" value="GlycoTrfase_DXD_sugar-bd_CS"/>
</dbReference>
<reference evidence="2 3" key="1">
    <citation type="submission" date="2019-09" db="EMBL/GenBank/DDBJ databases">
        <title>Draft genome sequencing and comparative genomics of hatchery-associated Vibrios.</title>
        <authorList>
            <person name="Kehlet-Delgado H."/>
            <person name="Mueller R.S."/>
        </authorList>
    </citation>
    <scope>NUCLEOTIDE SEQUENCE [LARGE SCALE GENOMIC DNA]</scope>
    <source>
        <strain evidence="2 3">99-46-Y</strain>
    </source>
</reference>
<comment type="caution">
    <text evidence="2">The sequence shown here is derived from an EMBL/GenBank/DDBJ whole genome shotgun (WGS) entry which is preliminary data.</text>
</comment>
<accession>A0A7Y4A0M6</accession>
<dbReference type="Pfam" id="PF04488">
    <property type="entry name" value="Gly_transf_sug"/>
    <property type="match status" value="1"/>
</dbReference>
<dbReference type="SUPFAM" id="SSF53448">
    <property type="entry name" value="Nucleotide-diphospho-sugar transferases"/>
    <property type="match status" value="1"/>
</dbReference>
<keyword evidence="1" id="KW-0808">Transferase</keyword>